<organism evidence="2 3">
    <name type="scientific">Brasilonema sennae CENA114</name>
    <dbReference type="NCBI Taxonomy" id="415709"/>
    <lineage>
        <taxon>Bacteria</taxon>
        <taxon>Bacillati</taxon>
        <taxon>Cyanobacteriota</taxon>
        <taxon>Cyanophyceae</taxon>
        <taxon>Nostocales</taxon>
        <taxon>Scytonemataceae</taxon>
        <taxon>Brasilonema</taxon>
        <taxon>Bromeliae group (in: Brasilonema)</taxon>
    </lineage>
</organism>
<dbReference type="AlphaFoldDB" id="A0A856MNM6"/>
<keyword evidence="3" id="KW-1185">Reference proteome</keyword>
<feature type="transmembrane region" description="Helical" evidence="1">
    <location>
        <begin position="12"/>
        <end position="37"/>
    </location>
</feature>
<keyword evidence="1" id="KW-1133">Transmembrane helix</keyword>
<keyword evidence="1" id="KW-0812">Transmembrane</keyword>
<keyword evidence="1" id="KW-0472">Membrane</keyword>
<proteinExistence type="predicted"/>
<accession>A0A856MNM6</accession>
<sequence length="102" mass="10274">MAPKITDFVEDAGAPGIIAGIGAVLLAPVVIPIVTGIGKPIAKSIIKGGLVLFEKSKGAVAEVGESWEDMVAEARAELAEGRQLPAVDVVGSPVDNTLDNGA</sequence>
<evidence type="ECO:0000313" key="3">
    <source>
        <dbReference type="Proteomes" id="UP000503129"/>
    </source>
</evidence>
<dbReference type="EMBL" id="CP030118">
    <property type="protein sequence ID" value="QDL12029.1"/>
    <property type="molecule type" value="Genomic_DNA"/>
</dbReference>
<dbReference type="KEGG" id="bsen:DP114_32715"/>
<gene>
    <name evidence="2" type="ORF">DP114_32715</name>
</gene>
<dbReference type="Pfam" id="PF17195">
    <property type="entry name" value="DUF5132"/>
    <property type="match status" value="1"/>
</dbReference>
<reference evidence="2 3" key="1">
    <citation type="submission" date="2018-06" db="EMBL/GenBank/DDBJ databases">
        <title>Comparative genomics of Brasilonema spp. strains.</title>
        <authorList>
            <person name="Alvarenga D.O."/>
            <person name="Fiore M.F."/>
            <person name="Varani A.M."/>
        </authorList>
    </citation>
    <scope>NUCLEOTIDE SEQUENCE [LARGE SCALE GENOMIC DNA]</scope>
    <source>
        <strain evidence="2 3">CENA114</strain>
    </source>
</reference>
<name>A0A856MNM6_9CYAN</name>
<protein>
    <submittedName>
        <fullName evidence="2">DUF5132 domain-containing protein</fullName>
    </submittedName>
</protein>
<dbReference type="RefSeq" id="WP_169263666.1">
    <property type="nucleotide sequence ID" value="NZ_CAWOXK010000001.1"/>
</dbReference>
<evidence type="ECO:0000313" key="2">
    <source>
        <dbReference type="EMBL" id="QDL12029.1"/>
    </source>
</evidence>
<dbReference type="Proteomes" id="UP000503129">
    <property type="component" value="Chromosome"/>
</dbReference>
<dbReference type="InterPro" id="IPR033456">
    <property type="entry name" value="DUF5132"/>
</dbReference>
<evidence type="ECO:0000256" key="1">
    <source>
        <dbReference type="SAM" id="Phobius"/>
    </source>
</evidence>